<evidence type="ECO:0000313" key="3">
    <source>
        <dbReference type="Proteomes" id="UP000053593"/>
    </source>
</evidence>
<protein>
    <submittedName>
        <fullName evidence="2">Uncharacterized protein</fullName>
    </submittedName>
</protein>
<dbReference type="AlphaFoldDB" id="A0A0D0BBB5"/>
<evidence type="ECO:0000256" key="1">
    <source>
        <dbReference type="SAM" id="MobiDB-lite"/>
    </source>
</evidence>
<proteinExistence type="predicted"/>
<evidence type="ECO:0000313" key="2">
    <source>
        <dbReference type="EMBL" id="KIK51661.1"/>
    </source>
</evidence>
<keyword evidence="3" id="KW-1185">Reference proteome</keyword>
<feature type="region of interest" description="Disordered" evidence="1">
    <location>
        <begin position="200"/>
        <end position="222"/>
    </location>
</feature>
<dbReference type="EMBL" id="KN834858">
    <property type="protein sequence ID" value="KIK51661.1"/>
    <property type="molecule type" value="Genomic_DNA"/>
</dbReference>
<feature type="region of interest" description="Disordered" evidence="1">
    <location>
        <begin position="109"/>
        <end position="136"/>
    </location>
</feature>
<gene>
    <name evidence="2" type="ORF">GYMLUDRAFT_251875</name>
</gene>
<reference evidence="2 3" key="1">
    <citation type="submission" date="2014-04" db="EMBL/GenBank/DDBJ databases">
        <title>Evolutionary Origins and Diversification of the Mycorrhizal Mutualists.</title>
        <authorList>
            <consortium name="DOE Joint Genome Institute"/>
            <consortium name="Mycorrhizal Genomics Consortium"/>
            <person name="Kohler A."/>
            <person name="Kuo A."/>
            <person name="Nagy L.G."/>
            <person name="Floudas D."/>
            <person name="Copeland A."/>
            <person name="Barry K.W."/>
            <person name="Cichocki N."/>
            <person name="Veneault-Fourrey C."/>
            <person name="LaButti K."/>
            <person name="Lindquist E.A."/>
            <person name="Lipzen A."/>
            <person name="Lundell T."/>
            <person name="Morin E."/>
            <person name="Murat C."/>
            <person name="Riley R."/>
            <person name="Ohm R."/>
            <person name="Sun H."/>
            <person name="Tunlid A."/>
            <person name="Henrissat B."/>
            <person name="Grigoriev I.V."/>
            <person name="Hibbett D.S."/>
            <person name="Martin F."/>
        </authorList>
    </citation>
    <scope>NUCLEOTIDE SEQUENCE [LARGE SCALE GENOMIC DNA]</scope>
    <source>
        <strain evidence="2 3">FD-317 M1</strain>
    </source>
</reference>
<dbReference type="HOGENOM" id="CLU_1245499_0_0_1"/>
<accession>A0A0D0BBB5</accession>
<feature type="compositionally biased region" description="Basic and acidic residues" evidence="1">
    <location>
        <begin position="200"/>
        <end position="213"/>
    </location>
</feature>
<name>A0A0D0BBB5_9AGAR</name>
<organism evidence="2 3">
    <name type="scientific">Collybiopsis luxurians FD-317 M1</name>
    <dbReference type="NCBI Taxonomy" id="944289"/>
    <lineage>
        <taxon>Eukaryota</taxon>
        <taxon>Fungi</taxon>
        <taxon>Dikarya</taxon>
        <taxon>Basidiomycota</taxon>
        <taxon>Agaricomycotina</taxon>
        <taxon>Agaricomycetes</taxon>
        <taxon>Agaricomycetidae</taxon>
        <taxon>Agaricales</taxon>
        <taxon>Marasmiineae</taxon>
        <taxon>Omphalotaceae</taxon>
        <taxon>Collybiopsis</taxon>
        <taxon>Collybiopsis luxurians</taxon>
    </lineage>
</organism>
<dbReference type="Proteomes" id="UP000053593">
    <property type="component" value="Unassembled WGS sequence"/>
</dbReference>
<sequence>MTPIAQLQSVLEALAKNRRMAARDGLSAAALAELNTHAVAMEDAESAELPSILPILPLPIPWSSLFDSKTNHNASSSSPDMSSTTLSLPSVVAVQSSASSSMVISTFLATETSPNPPRSTTHISPRKASPSTAATTDQHITIIAPRPSPEYSAELIPNPASTGSAVRSEGADIQPVEARLAYVQNLVAQIMVSVQRIESQIEHEDGITRERSEVPPPTYASE</sequence>